<comment type="pathway">
    <text evidence="1">Cofactor biosynthesis; NAD(+) biosynthesis.</text>
</comment>
<dbReference type="GO" id="GO:0003952">
    <property type="term" value="F:NAD+ synthase (glutamine-hydrolyzing) activity"/>
    <property type="evidence" value="ECO:0007669"/>
    <property type="project" value="InterPro"/>
</dbReference>
<dbReference type="PANTHER" id="PTHR23090:SF9">
    <property type="entry name" value="GLUTAMINE-DEPENDENT NAD(+) SYNTHETASE"/>
    <property type="match status" value="1"/>
</dbReference>
<dbReference type="UniPathway" id="UPA00253"/>
<protein>
    <submittedName>
        <fullName evidence="7">NAD+ synthetase</fullName>
    </submittedName>
</protein>
<dbReference type="EMBL" id="AJWY01003833">
    <property type="protein sequence ID" value="EKC74139.1"/>
    <property type="molecule type" value="Genomic_DNA"/>
</dbReference>
<keyword evidence="3" id="KW-0547">Nucleotide-binding</keyword>
<evidence type="ECO:0000256" key="3">
    <source>
        <dbReference type="ARBA" id="ARBA00022741"/>
    </source>
</evidence>
<dbReference type="GO" id="GO:0005737">
    <property type="term" value="C:cytoplasm"/>
    <property type="evidence" value="ECO:0007669"/>
    <property type="project" value="InterPro"/>
</dbReference>
<dbReference type="SUPFAM" id="SSF52402">
    <property type="entry name" value="Adenine nucleotide alpha hydrolases-like"/>
    <property type="match status" value="1"/>
</dbReference>
<dbReference type="CDD" id="cd00553">
    <property type="entry name" value="NAD_synthase"/>
    <property type="match status" value="1"/>
</dbReference>
<dbReference type="Pfam" id="PF02540">
    <property type="entry name" value="NAD_synthase"/>
    <property type="match status" value="1"/>
</dbReference>
<gene>
    <name evidence="7" type="ORF">LEA_05875</name>
</gene>
<dbReference type="GO" id="GO:0009435">
    <property type="term" value="P:NAD+ biosynthetic process"/>
    <property type="evidence" value="ECO:0007669"/>
    <property type="project" value="UniProtKB-UniPathway"/>
</dbReference>
<evidence type="ECO:0000256" key="5">
    <source>
        <dbReference type="ARBA" id="ARBA00023027"/>
    </source>
</evidence>
<dbReference type="PANTHER" id="PTHR23090">
    <property type="entry name" value="NH 3 /GLUTAMINE-DEPENDENT NAD + SYNTHETASE"/>
    <property type="match status" value="1"/>
</dbReference>
<keyword evidence="2" id="KW-0436">Ligase</keyword>
<evidence type="ECO:0000259" key="6">
    <source>
        <dbReference type="Pfam" id="PF02540"/>
    </source>
</evidence>
<proteinExistence type="predicted"/>
<dbReference type="GO" id="GO:0005524">
    <property type="term" value="F:ATP binding"/>
    <property type="evidence" value="ECO:0007669"/>
    <property type="project" value="UniProtKB-KW"/>
</dbReference>
<feature type="domain" description="NAD/GMP synthase" evidence="6">
    <location>
        <begin position="59"/>
        <end position="145"/>
    </location>
</feature>
<feature type="non-terminal residue" evidence="7">
    <location>
        <position position="182"/>
    </location>
</feature>
<keyword evidence="5" id="KW-0520">NAD</keyword>
<evidence type="ECO:0000256" key="4">
    <source>
        <dbReference type="ARBA" id="ARBA00022840"/>
    </source>
</evidence>
<accession>K1U2J8</accession>
<dbReference type="InterPro" id="IPR022310">
    <property type="entry name" value="NAD/GMP_synthase"/>
</dbReference>
<dbReference type="GO" id="GO:0004359">
    <property type="term" value="F:glutaminase activity"/>
    <property type="evidence" value="ECO:0007669"/>
    <property type="project" value="InterPro"/>
</dbReference>
<feature type="non-terminal residue" evidence="7">
    <location>
        <position position="1"/>
    </location>
</feature>
<organism evidence="7">
    <name type="scientific">human gut metagenome</name>
    <dbReference type="NCBI Taxonomy" id="408170"/>
    <lineage>
        <taxon>unclassified sequences</taxon>
        <taxon>metagenomes</taxon>
        <taxon>organismal metagenomes</taxon>
    </lineage>
</organism>
<name>K1U2J8_9ZZZZ</name>
<evidence type="ECO:0000256" key="1">
    <source>
        <dbReference type="ARBA" id="ARBA00004790"/>
    </source>
</evidence>
<dbReference type="Gene3D" id="3.40.50.620">
    <property type="entry name" value="HUPs"/>
    <property type="match status" value="1"/>
</dbReference>
<keyword evidence="4" id="KW-0067">ATP-binding</keyword>
<reference evidence="7" key="1">
    <citation type="journal article" date="2013" name="Environ. Microbiol.">
        <title>Microbiota from the distal guts of lean and obese adolescents exhibit partial functional redundancy besides clear differences in community structure.</title>
        <authorList>
            <person name="Ferrer M."/>
            <person name="Ruiz A."/>
            <person name="Lanza F."/>
            <person name="Haange S.B."/>
            <person name="Oberbach A."/>
            <person name="Till H."/>
            <person name="Bargiela R."/>
            <person name="Campoy C."/>
            <person name="Segura M.T."/>
            <person name="Richter M."/>
            <person name="von Bergen M."/>
            <person name="Seifert J."/>
            <person name="Suarez A."/>
        </authorList>
    </citation>
    <scope>NUCLEOTIDE SEQUENCE</scope>
</reference>
<dbReference type="AlphaFoldDB" id="K1U2J8"/>
<comment type="caution">
    <text evidence="7">The sequence shown here is derived from an EMBL/GenBank/DDBJ whole genome shotgun (WGS) entry which is preliminary data.</text>
</comment>
<evidence type="ECO:0000256" key="2">
    <source>
        <dbReference type="ARBA" id="ARBA00022598"/>
    </source>
</evidence>
<sequence>ERRKTNTFTKSDDNNFTSVYFDMPLKHTELTREFSQTPFIPSNKSDLDARCEEIITMQATGLATRLAHTGIQNAVLGLSGGLDSTLALIVCVHAFDMLGIDRKNIHTVTMPCFGTTKRTKSNAQLLAEAYGVSFEDINITKSCSSAFCRYQLIGFPRRALFQQISEPERGGRILGDKDDLLH</sequence>
<dbReference type="InterPro" id="IPR014729">
    <property type="entry name" value="Rossmann-like_a/b/a_fold"/>
</dbReference>
<dbReference type="InterPro" id="IPR003694">
    <property type="entry name" value="NAD_synthase"/>
</dbReference>
<evidence type="ECO:0000313" key="7">
    <source>
        <dbReference type="EMBL" id="EKC74139.1"/>
    </source>
</evidence>